<reference evidence="2 3" key="1">
    <citation type="submission" date="2022-05" db="EMBL/GenBank/DDBJ databases">
        <authorList>
            <consortium name="Genoscope - CEA"/>
            <person name="William W."/>
        </authorList>
    </citation>
    <scope>NUCLEOTIDE SEQUENCE [LARGE SCALE GENOMIC DNA]</scope>
</reference>
<dbReference type="PANTHER" id="PTHR46791">
    <property type="entry name" value="EXPRESSED PROTEIN"/>
    <property type="match status" value="1"/>
</dbReference>
<organism evidence="2 3">
    <name type="scientific">Porites evermanni</name>
    <dbReference type="NCBI Taxonomy" id="104178"/>
    <lineage>
        <taxon>Eukaryota</taxon>
        <taxon>Metazoa</taxon>
        <taxon>Cnidaria</taxon>
        <taxon>Anthozoa</taxon>
        <taxon>Hexacorallia</taxon>
        <taxon>Scleractinia</taxon>
        <taxon>Fungiina</taxon>
        <taxon>Poritidae</taxon>
        <taxon>Porites</taxon>
    </lineage>
</organism>
<dbReference type="Proteomes" id="UP001159427">
    <property type="component" value="Unassembled WGS sequence"/>
</dbReference>
<keyword evidence="3" id="KW-1185">Reference proteome</keyword>
<dbReference type="InterPro" id="IPR036397">
    <property type="entry name" value="RNaseH_sf"/>
</dbReference>
<evidence type="ECO:0000313" key="3">
    <source>
        <dbReference type="Proteomes" id="UP001159427"/>
    </source>
</evidence>
<feature type="domain" description="Integrase core" evidence="1">
    <location>
        <begin position="4"/>
        <end position="146"/>
    </location>
</feature>
<sequence length="152" mass="17715">MYGRWRIVIHGGIDGYSRMIVYLNASTNNRANTVFRLFHTAVQSYGLPSRVRSDKGRENVEVALFMLSHPMRDPDRGSHIAGRSVHNQRIERLWRDVFVGCTYVFYHLFYRMESSGVLDPTNELHLFALHFVFVPRINENLKHFGKDTTEAN</sequence>
<dbReference type="Pfam" id="PF24764">
    <property type="entry name" value="rva_4"/>
    <property type="match status" value="1"/>
</dbReference>
<dbReference type="Gene3D" id="3.30.420.10">
    <property type="entry name" value="Ribonuclease H-like superfamily/Ribonuclease H"/>
    <property type="match status" value="1"/>
</dbReference>
<proteinExistence type="predicted"/>
<dbReference type="SUPFAM" id="SSF53098">
    <property type="entry name" value="Ribonuclease H-like"/>
    <property type="match status" value="1"/>
</dbReference>
<accession>A0ABN8MX92</accession>
<comment type="caution">
    <text evidence="2">The sequence shown here is derived from an EMBL/GenBank/DDBJ whole genome shotgun (WGS) entry which is preliminary data.</text>
</comment>
<dbReference type="EMBL" id="CALNXI010000701">
    <property type="protein sequence ID" value="CAH3036559.1"/>
    <property type="molecule type" value="Genomic_DNA"/>
</dbReference>
<dbReference type="InterPro" id="IPR058913">
    <property type="entry name" value="Integrase_dom_put"/>
</dbReference>
<protein>
    <recommendedName>
        <fullName evidence="1">Integrase core domain-containing protein</fullName>
    </recommendedName>
</protein>
<dbReference type="PANTHER" id="PTHR46791:SF5">
    <property type="entry name" value="CLR5 DOMAIN-CONTAINING PROTEIN-RELATED"/>
    <property type="match status" value="1"/>
</dbReference>
<evidence type="ECO:0000259" key="1">
    <source>
        <dbReference type="Pfam" id="PF24764"/>
    </source>
</evidence>
<evidence type="ECO:0000313" key="2">
    <source>
        <dbReference type="EMBL" id="CAH3036559.1"/>
    </source>
</evidence>
<name>A0ABN8MX92_9CNID</name>
<gene>
    <name evidence="2" type="ORF">PEVE_00039662</name>
</gene>
<dbReference type="InterPro" id="IPR012337">
    <property type="entry name" value="RNaseH-like_sf"/>
</dbReference>